<keyword evidence="3" id="KW-1185">Reference proteome</keyword>
<dbReference type="AlphaFoldDB" id="A0A165P2Y2"/>
<dbReference type="Proteomes" id="UP000076761">
    <property type="component" value="Unassembled WGS sequence"/>
</dbReference>
<evidence type="ECO:0000313" key="2">
    <source>
        <dbReference type="EMBL" id="KZT20449.1"/>
    </source>
</evidence>
<evidence type="ECO:0000313" key="3">
    <source>
        <dbReference type="Proteomes" id="UP000076761"/>
    </source>
</evidence>
<dbReference type="STRING" id="1314782.A0A165P2Y2"/>
<name>A0A165P2Y2_9AGAM</name>
<dbReference type="InterPro" id="IPR036259">
    <property type="entry name" value="MFS_trans_sf"/>
</dbReference>
<organism evidence="2 3">
    <name type="scientific">Neolentinus lepideus HHB14362 ss-1</name>
    <dbReference type="NCBI Taxonomy" id="1314782"/>
    <lineage>
        <taxon>Eukaryota</taxon>
        <taxon>Fungi</taxon>
        <taxon>Dikarya</taxon>
        <taxon>Basidiomycota</taxon>
        <taxon>Agaricomycotina</taxon>
        <taxon>Agaricomycetes</taxon>
        <taxon>Gloeophyllales</taxon>
        <taxon>Gloeophyllaceae</taxon>
        <taxon>Neolentinus</taxon>
    </lineage>
</organism>
<dbReference type="EMBL" id="KV425620">
    <property type="protein sequence ID" value="KZT20449.1"/>
    <property type="molecule type" value="Genomic_DNA"/>
</dbReference>
<dbReference type="OrthoDB" id="419616at2759"/>
<dbReference type="SUPFAM" id="SSF103473">
    <property type="entry name" value="MFS general substrate transporter"/>
    <property type="match status" value="1"/>
</dbReference>
<evidence type="ECO:0008006" key="4">
    <source>
        <dbReference type="Google" id="ProtNLM"/>
    </source>
</evidence>
<feature type="transmembrane region" description="Helical" evidence="1">
    <location>
        <begin position="67"/>
        <end position="87"/>
    </location>
</feature>
<proteinExistence type="predicted"/>
<protein>
    <recommendedName>
        <fullName evidence="4">Major facilitator superfamily (MFS) profile domain-containing protein</fullName>
    </recommendedName>
</protein>
<dbReference type="InParanoid" id="A0A165P2Y2"/>
<keyword evidence="1" id="KW-1133">Transmembrane helix</keyword>
<keyword evidence="1" id="KW-0472">Membrane</keyword>
<gene>
    <name evidence="2" type="ORF">NEOLEDRAFT_1075616</name>
</gene>
<accession>A0A165P2Y2</accession>
<evidence type="ECO:0000256" key="1">
    <source>
        <dbReference type="SAM" id="Phobius"/>
    </source>
</evidence>
<sequence length="93" mass="9729">MSDSTRVCLVGTILIYINASAPSKRSVGATNGLTQTSVSILRAIGPALATSVFALSADRGWLGGNFVYTVFVLLTAASLFVTAKLPLKPWDVV</sequence>
<keyword evidence="1" id="KW-0812">Transmembrane</keyword>
<reference evidence="2 3" key="1">
    <citation type="journal article" date="2016" name="Mol. Biol. Evol.">
        <title>Comparative Genomics of Early-Diverging Mushroom-Forming Fungi Provides Insights into the Origins of Lignocellulose Decay Capabilities.</title>
        <authorList>
            <person name="Nagy L.G."/>
            <person name="Riley R."/>
            <person name="Tritt A."/>
            <person name="Adam C."/>
            <person name="Daum C."/>
            <person name="Floudas D."/>
            <person name="Sun H."/>
            <person name="Yadav J.S."/>
            <person name="Pangilinan J."/>
            <person name="Larsson K.H."/>
            <person name="Matsuura K."/>
            <person name="Barry K."/>
            <person name="Labutti K."/>
            <person name="Kuo R."/>
            <person name="Ohm R.A."/>
            <person name="Bhattacharya S.S."/>
            <person name="Shirouzu T."/>
            <person name="Yoshinaga Y."/>
            <person name="Martin F.M."/>
            <person name="Grigoriev I.V."/>
            <person name="Hibbett D.S."/>
        </authorList>
    </citation>
    <scope>NUCLEOTIDE SEQUENCE [LARGE SCALE GENOMIC DNA]</scope>
    <source>
        <strain evidence="2 3">HHB14362 ss-1</strain>
    </source>
</reference>